<evidence type="ECO:0000259" key="4">
    <source>
        <dbReference type="Pfam" id="PF01276"/>
    </source>
</evidence>
<keyword evidence="2" id="KW-0663">Pyridoxal phosphate</keyword>
<organism evidence="5 6">
    <name type="scientific">Rubus argutus</name>
    <name type="common">Southern blackberry</name>
    <dbReference type="NCBI Taxonomy" id="59490"/>
    <lineage>
        <taxon>Eukaryota</taxon>
        <taxon>Viridiplantae</taxon>
        <taxon>Streptophyta</taxon>
        <taxon>Embryophyta</taxon>
        <taxon>Tracheophyta</taxon>
        <taxon>Spermatophyta</taxon>
        <taxon>Magnoliopsida</taxon>
        <taxon>eudicotyledons</taxon>
        <taxon>Gunneridae</taxon>
        <taxon>Pentapetalae</taxon>
        <taxon>rosids</taxon>
        <taxon>fabids</taxon>
        <taxon>Rosales</taxon>
        <taxon>Rosaceae</taxon>
        <taxon>Rosoideae</taxon>
        <taxon>Rosoideae incertae sedis</taxon>
        <taxon>Rubus</taxon>
    </lineage>
</organism>
<accession>A0AAW1X3M1</accession>
<evidence type="ECO:0000256" key="1">
    <source>
        <dbReference type="ARBA" id="ARBA00001933"/>
    </source>
</evidence>
<gene>
    <name evidence="5" type="ORF">M0R45_018837</name>
</gene>
<dbReference type="InterPro" id="IPR015424">
    <property type="entry name" value="PyrdxlP-dep_Trfase"/>
</dbReference>
<dbReference type="PANTHER" id="PTHR43277">
    <property type="entry name" value="ARGININE DECARBOXYLASE"/>
    <property type="match status" value="1"/>
</dbReference>
<dbReference type="PANTHER" id="PTHR43277:SF4">
    <property type="entry name" value="ARGININE DECARBOXYLASE"/>
    <property type="match status" value="1"/>
</dbReference>
<dbReference type="InterPro" id="IPR052357">
    <property type="entry name" value="Orn_Lys_Arg_decarboxylase-I"/>
</dbReference>
<comment type="caution">
    <text evidence="5">The sequence shown here is derived from an EMBL/GenBank/DDBJ whole genome shotgun (WGS) entry which is preliminary data.</text>
</comment>
<dbReference type="InterPro" id="IPR015421">
    <property type="entry name" value="PyrdxlP-dep_Trfase_major"/>
</dbReference>
<sequence length="210" mass="22773">MLLPHLPGHDRGQAAPNSIIDFIGLKPFLHDLPELPELDNLFFSRRAHFRCTTGCHTLWLIVGGTTCGIQAAIMATCSPGEILILPRNSYLSAVSALILSGAVPSTLSLIIILTGTLLSGTLHHRHSQIHNSVKALQLAIEAKNMLRKISGILVLDVPSFPKFFAIDPLWLTIGFQQLGLVMKLMKSYKQGAVIAGASDSRLSSIVFCNK</sequence>
<dbReference type="Pfam" id="PF01276">
    <property type="entry name" value="OKR_DC_1"/>
    <property type="match status" value="1"/>
</dbReference>
<feature type="transmembrane region" description="Helical" evidence="3">
    <location>
        <begin position="93"/>
        <end position="118"/>
    </location>
</feature>
<name>A0AAW1X3M1_RUBAR</name>
<dbReference type="EMBL" id="JBEDUW010000004">
    <property type="protein sequence ID" value="KAK9931565.1"/>
    <property type="molecule type" value="Genomic_DNA"/>
</dbReference>
<reference evidence="5 6" key="1">
    <citation type="journal article" date="2023" name="G3 (Bethesda)">
        <title>A chromosome-length genome assembly and annotation of blackberry (Rubus argutus, cv. 'Hillquist').</title>
        <authorList>
            <person name="Bruna T."/>
            <person name="Aryal R."/>
            <person name="Dudchenko O."/>
            <person name="Sargent D.J."/>
            <person name="Mead D."/>
            <person name="Buti M."/>
            <person name="Cavallini A."/>
            <person name="Hytonen T."/>
            <person name="Andres J."/>
            <person name="Pham M."/>
            <person name="Weisz D."/>
            <person name="Mascagni F."/>
            <person name="Usai G."/>
            <person name="Natali L."/>
            <person name="Bassil N."/>
            <person name="Fernandez G.E."/>
            <person name="Lomsadze A."/>
            <person name="Armour M."/>
            <person name="Olukolu B."/>
            <person name="Poorten T."/>
            <person name="Britton C."/>
            <person name="Davik J."/>
            <person name="Ashrafi H."/>
            <person name="Aiden E.L."/>
            <person name="Borodovsky M."/>
            <person name="Worthington M."/>
        </authorList>
    </citation>
    <scope>NUCLEOTIDE SEQUENCE [LARGE SCALE GENOMIC DNA]</scope>
    <source>
        <strain evidence="5">PI 553951</strain>
    </source>
</reference>
<evidence type="ECO:0000256" key="3">
    <source>
        <dbReference type="SAM" id="Phobius"/>
    </source>
</evidence>
<feature type="domain" description="Orn/Lys/Arg decarboxylases family 1 pyridoxal-P attachment site" evidence="4">
    <location>
        <begin position="5"/>
        <end position="104"/>
    </location>
</feature>
<dbReference type="Proteomes" id="UP001457282">
    <property type="component" value="Unassembled WGS sequence"/>
</dbReference>
<protein>
    <recommendedName>
        <fullName evidence="4">Orn/Lys/Arg decarboxylases family 1 pyridoxal-P attachment site domain-containing protein</fullName>
    </recommendedName>
</protein>
<dbReference type="GO" id="GO:0003824">
    <property type="term" value="F:catalytic activity"/>
    <property type="evidence" value="ECO:0007669"/>
    <property type="project" value="InterPro"/>
</dbReference>
<dbReference type="Gene3D" id="3.40.640.10">
    <property type="entry name" value="Type I PLP-dependent aspartate aminotransferase-like (Major domain)"/>
    <property type="match status" value="1"/>
</dbReference>
<proteinExistence type="predicted"/>
<keyword evidence="3" id="KW-1133">Transmembrane helix</keyword>
<evidence type="ECO:0000256" key="2">
    <source>
        <dbReference type="ARBA" id="ARBA00022898"/>
    </source>
</evidence>
<dbReference type="SUPFAM" id="SSF53383">
    <property type="entry name" value="PLP-dependent transferases"/>
    <property type="match status" value="1"/>
</dbReference>
<dbReference type="AlphaFoldDB" id="A0AAW1X3M1"/>
<keyword evidence="3" id="KW-0812">Transmembrane</keyword>
<dbReference type="InterPro" id="IPR000310">
    <property type="entry name" value="Orn/Lys/Arg_deCO2ase_major_dom"/>
</dbReference>
<evidence type="ECO:0000313" key="6">
    <source>
        <dbReference type="Proteomes" id="UP001457282"/>
    </source>
</evidence>
<evidence type="ECO:0000313" key="5">
    <source>
        <dbReference type="EMBL" id="KAK9931565.1"/>
    </source>
</evidence>
<keyword evidence="3" id="KW-0472">Membrane</keyword>
<keyword evidence="6" id="KW-1185">Reference proteome</keyword>
<comment type="cofactor">
    <cofactor evidence="1">
        <name>pyridoxal 5'-phosphate</name>
        <dbReference type="ChEBI" id="CHEBI:597326"/>
    </cofactor>
</comment>